<comment type="caution">
    <text evidence="1">The sequence shown here is derived from an EMBL/GenBank/DDBJ whole genome shotgun (WGS) entry which is preliminary data.</text>
</comment>
<dbReference type="AlphaFoldDB" id="A0A8J6ULA1"/>
<dbReference type="Gene3D" id="3.40.50.1820">
    <property type="entry name" value="alpha/beta hydrolase"/>
    <property type="match status" value="1"/>
</dbReference>
<dbReference type="SUPFAM" id="SSF53474">
    <property type="entry name" value="alpha/beta-Hydrolases"/>
    <property type="match status" value="1"/>
</dbReference>
<evidence type="ECO:0008006" key="3">
    <source>
        <dbReference type="Google" id="ProtNLM"/>
    </source>
</evidence>
<reference evidence="1" key="1">
    <citation type="submission" date="2020-09" db="EMBL/GenBank/DDBJ databases">
        <title>Pelobacter alkaliphilus sp. nov., a novel anaerobic arsenate-reducing bacterium from terrestrial mud volcano.</title>
        <authorList>
            <person name="Khomyakova M.A."/>
            <person name="Merkel A.Y."/>
            <person name="Slobodkin A.I."/>
        </authorList>
    </citation>
    <scope>NUCLEOTIDE SEQUENCE</scope>
    <source>
        <strain evidence="1">M08fum</strain>
    </source>
</reference>
<gene>
    <name evidence="1" type="ORF">ICT70_09355</name>
</gene>
<evidence type="ECO:0000313" key="2">
    <source>
        <dbReference type="Proteomes" id="UP000632828"/>
    </source>
</evidence>
<accession>A0A8J6ULA1</accession>
<dbReference type="InterPro" id="IPR029058">
    <property type="entry name" value="AB_hydrolase_fold"/>
</dbReference>
<dbReference type="RefSeq" id="WP_191155870.1">
    <property type="nucleotide sequence ID" value="NZ_JACWUN010000009.1"/>
</dbReference>
<organism evidence="1 2">
    <name type="scientific">Pelovirga terrestris</name>
    <dbReference type="NCBI Taxonomy" id="2771352"/>
    <lineage>
        <taxon>Bacteria</taxon>
        <taxon>Pseudomonadati</taxon>
        <taxon>Thermodesulfobacteriota</taxon>
        <taxon>Desulfuromonadia</taxon>
        <taxon>Geobacterales</taxon>
        <taxon>Geobacteraceae</taxon>
        <taxon>Pelovirga</taxon>
    </lineage>
</organism>
<evidence type="ECO:0000313" key="1">
    <source>
        <dbReference type="EMBL" id="MBD1400877.1"/>
    </source>
</evidence>
<dbReference type="EMBL" id="JACWUN010000009">
    <property type="protein sequence ID" value="MBD1400877.1"/>
    <property type="molecule type" value="Genomic_DNA"/>
</dbReference>
<keyword evidence="2" id="KW-1185">Reference proteome</keyword>
<proteinExistence type="predicted"/>
<dbReference type="Proteomes" id="UP000632828">
    <property type="component" value="Unassembled WGS sequence"/>
</dbReference>
<name>A0A8J6ULA1_9BACT</name>
<sequence length="488" mass="56193">MKLHPDRHPIIYVRGFAMRDADIEETVNTPYMGFNLGSTRIRQFHDQSFLHYIFESPLIRLMKDYGYQDVYLDGKIRDDRIPQQSVIVYRYYEQAESGEGRRPDIIEAAKGLSNLIEQVRKQICGGDPEAERDFKLYLVAHSMGGLICRCLLQNDQVGSKTAKHSVDKVFTYGTPHNGIEIGGINVPRMLSLWDISNFNRKHIAEYLDLEPRDGKVNHLNGKFPPERFFCLVGTNPRDYSLVRMGVGSASDGLVRSENAYVEGAPRIYCHLSHSGHYGMVNSQEGYHNLVRFLFGDHRVILRLVPEELPLPPAIRKEYEANKQVRGSYLFECTMTPRGEVPIPLTDRRAEHASAVFRTFDEMFYPERAQLSEPRYPVLGSIFLDSTKITSGKTMVFTVDLAVRSTDFWVDGILSINRRIPDENLYRDKIVLNVVLHNEGWTLRYVESDDNWGENRGTELSQDENGFYIPLSNRKGFRARLYFDVTSWK</sequence>
<protein>
    <recommendedName>
        <fullName evidence="3">DUF676 domain-containing protein</fullName>
    </recommendedName>
</protein>